<dbReference type="GO" id="GO:0006310">
    <property type="term" value="P:DNA recombination"/>
    <property type="evidence" value="ECO:0007669"/>
    <property type="project" value="UniProtKB-KW"/>
</dbReference>
<dbReference type="PANTHER" id="PTHR30405">
    <property type="entry name" value="TRANSPOSASE"/>
    <property type="match status" value="1"/>
</dbReference>
<evidence type="ECO:0000256" key="5">
    <source>
        <dbReference type="ARBA" id="ARBA00022833"/>
    </source>
</evidence>
<name>A0AAJ1TJK5_9BACL</name>
<dbReference type="InterPro" id="IPR010095">
    <property type="entry name" value="Cas12f1-like_TNB"/>
</dbReference>
<evidence type="ECO:0000256" key="1">
    <source>
        <dbReference type="ARBA" id="ARBA00008761"/>
    </source>
</evidence>
<keyword evidence="4" id="KW-0479">Metal-binding</keyword>
<evidence type="ECO:0000259" key="11">
    <source>
        <dbReference type="Pfam" id="PF12323"/>
    </source>
</evidence>
<dbReference type="NCBIfam" id="NF040570">
    <property type="entry name" value="guided_TnpB"/>
    <property type="match status" value="1"/>
</dbReference>
<evidence type="ECO:0000256" key="7">
    <source>
        <dbReference type="ARBA" id="ARBA00023172"/>
    </source>
</evidence>
<evidence type="ECO:0000256" key="4">
    <source>
        <dbReference type="ARBA" id="ARBA00022723"/>
    </source>
</evidence>
<gene>
    <name evidence="12" type="ORF">J2Z48_001371</name>
</gene>
<dbReference type="GO" id="GO:0046872">
    <property type="term" value="F:metal ion binding"/>
    <property type="evidence" value="ECO:0007669"/>
    <property type="project" value="UniProtKB-KW"/>
</dbReference>
<keyword evidence="8" id="KW-0175">Coiled coil</keyword>
<dbReference type="Pfam" id="PF01385">
    <property type="entry name" value="OrfB_IS605"/>
    <property type="match status" value="1"/>
</dbReference>
<evidence type="ECO:0000313" key="12">
    <source>
        <dbReference type="EMBL" id="MDQ0417199.1"/>
    </source>
</evidence>
<dbReference type="NCBIfam" id="TIGR01766">
    <property type="entry name" value="IS200/IS605 family accessory protein TnpB-like domain"/>
    <property type="match status" value="1"/>
</dbReference>
<proteinExistence type="inferred from homology"/>
<dbReference type="Pfam" id="PF12323">
    <property type="entry name" value="HTH_OrfB_IS605"/>
    <property type="match status" value="1"/>
</dbReference>
<evidence type="ECO:0000256" key="6">
    <source>
        <dbReference type="ARBA" id="ARBA00023125"/>
    </source>
</evidence>
<dbReference type="GO" id="GO:0003677">
    <property type="term" value="F:DNA binding"/>
    <property type="evidence" value="ECO:0007669"/>
    <property type="project" value="UniProtKB-KW"/>
</dbReference>
<dbReference type="Proteomes" id="UP001238450">
    <property type="component" value="Unassembled WGS sequence"/>
</dbReference>
<accession>A0AAJ1TJK5</accession>
<evidence type="ECO:0000256" key="2">
    <source>
        <dbReference type="ARBA" id="ARBA00011044"/>
    </source>
</evidence>
<dbReference type="InterPro" id="IPR051399">
    <property type="entry name" value="RNA-guided_DNA_endo/Transpos"/>
</dbReference>
<evidence type="ECO:0000256" key="3">
    <source>
        <dbReference type="ARBA" id="ARBA00022578"/>
    </source>
</evidence>
<keyword evidence="7" id="KW-0233">DNA recombination</keyword>
<dbReference type="GO" id="GO:0032196">
    <property type="term" value="P:transposition"/>
    <property type="evidence" value="ECO:0007669"/>
    <property type="project" value="UniProtKB-KW"/>
</dbReference>
<dbReference type="EMBL" id="JAUSUV010000005">
    <property type="protein sequence ID" value="MDQ0417199.1"/>
    <property type="molecule type" value="Genomic_DNA"/>
</dbReference>
<evidence type="ECO:0000256" key="8">
    <source>
        <dbReference type="SAM" id="Coils"/>
    </source>
</evidence>
<dbReference type="Pfam" id="PF07282">
    <property type="entry name" value="Cas12f1-like_TNB"/>
    <property type="match status" value="1"/>
</dbReference>
<dbReference type="AlphaFoldDB" id="A0AAJ1TJK5"/>
<dbReference type="InterPro" id="IPR001959">
    <property type="entry name" value="Transposase"/>
</dbReference>
<comment type="caution">
    <text evidence="12">The sequence shown here is derived from an EMBL/GenBank/DDBJ whole genome shotgun (WGS) entry which is preliminary data.</text>
</comment>
<dbReference type="PANTHER" id="PTHR30405:SF25">
    <property type="entry name" value="RNA-GUIDED DNA ENDONUCLEASE INSQ-RELATED"/>
    <property type="match status" value="1"/>
</dbReference>
<comment type="similarity">
    <text evidence="2">In the N-terminal section; belongs to the transposase 2 family.</text>
</comment>
<evidence type="ECO:0000259" key="10">
    <source>
        <dbReference type="Pfam" id="PF07282"/>
    </source>
</evidence>
<keyword evidence="13" id="KW-1185">Reference proteome</keyword>
<keyword evidence="6" id="KW-0238">DNA-binding</keyword>
<evidence type="ECO:0000259" key="9">
    <source>
        <dbReference type="Pfam" id="PF01385"/>
    </source>
</evidence>
<feature type="coiled-coil region" evidence="8">
    <location>
        <begin position="208"/>
        <end position="261"/>
    </location>
</feature>
<sequence>MIRAYRIRLKPNNQQRTQMEQSAHVARWAYNWALNQKKAHYEETGKSYSQYDLRKHLTMLKQSGEHAWLYGFSNNITKQAIKDCDDSFRRFFKKQAQFPRFKSRRRSKWSFYQDPHKVKVEPKRIRLEKIGWVRLAERDYLPEEFKPLSYRVSREGIDWYVSITAEVPDHIDHSVSIGEPIGIDLGIKILATVSSGKHYQNIHKGSKIKRLEKRFKRLQRKASRKYHLNKEGDRYRKTRNLIKLEQRVAKLRSRIHHIRKDYIHQMTSEIVKTKPSHIVIEDLHVKGMMKNRHLARHIQQCNFHEIRRQLEYKCNWYNVNLMVADRWYPSSKTCSKCGQIHRDLKLSDRMMSCECGLQMDRDLNASINLAKLAS</sequence>
<evidence type="ECO:0000313" key="13">
    <source>
        <dbReference type="Proteomes" id="UP001238450"/>
    </source>
</evidence>
<dbReference type="InterPro" id="IPR021027">
    <property type="entry name" value="Transposase_put_HTH"/>
</dbReference>
<feature type="domain" description="Transposase putative helix-turn-helix" evidence="11">
    <location>
        <begin position="1"/>
        <end position="46"/>
    </location>
</feature>
<organism evidence="12 13">
    <name type="scientific">Croceifilum oryzae</name>
    <dbReference type="NCBI Taxonomy" id="1553429"/>
    <lineage>
        <taxon>Bacteria</taxon>
        <taxon>Bacillati</taxon>
        <taxon>Bacillota</taxon>
        <taxon>Bacilli</taxon>
        <taxon>Bacillales</taxon>
        <taxon>Thermoactinomycetaceae</taxon>
        <taxon>Croceifilum</taxon>
    </lineage>
</organism>
<feature type="domain" description="Cas12f1-like TNB" evidence="10">
    <location>
        <begin position="303"/>
        <end position="369"/>
    </location>
</feature>
<reference evidence="12 13" key="1">
    <citation type="submission" date="2023-07" db="EMBL/GenBank/DDBJ databases">
        <title>Genomic Encyclopedia of Type Strains, Phase IV (KMG-IV): sequencing the most valuable type-strain genomes for metagenomic binning, comparative biology and taxonomic classification.</title>
        <authorList>
            <person name="Goeker M."/>
        </authorList>
    </citation>
    <scope>NUCLEOTIDE SEQUENCE [LARGE SCALE GENOMIC DNA]</scope>
    <source>
        <strain evidence="12 13">DSM 46876</strain>
    </source>
</reference>
<dbReference type="RefSeq" id="WP_307252067.1">
    <property type="nucleotide sequence ID" value="NZ_JAUSUV010000005.1"/>
</dbReference>
<feature type="domain" description="Probable transposase IS891/IS1136/IS1341" evidence="9">
    <location>
        <begin position="174"/>
        <end position="292"/>
    </location>
</feature>
<protein>
    <submittedName>
        <fullName evidence="12">Transposase</fullName>
    </submittedName>
</protein>
<comment type="similarity">
    <text evidence="1">In the C-terminal section; belongs to the transposase 35 family.</text>
</comment>
<keyword evidence="3" id="KW-0815">Transposition</keyword>
<keyword evidence="5" id="KW-0862">Zinc</keyword>